<feature type="compositionally biased region" description="Basic and acidic residues" evidence="15">
    <location>
        <begin position="146"/>
        <end position="162"/>
    </location>
</feature>
<dbReference type="GO" id="GO:0004674">
    <property type="term" value="F:protein serine/threonine kinase activity"/>
    <property type="evidence" value="ECO:0007669"/>
    <property type="project" value="UniProtKB-KW"/>
</dbReference>
<dbReference type="Gene3D" id="1.10.510.10">
    <property type="entry name" value="Transferase(Phosphotransferase) domain 1"/>
    <property type="match status" value="1"/>
</dbReference>
<dbReference type="SMART" id="SM00220">
    <property type="entry name" value="S_TKc"/>
    <property type="match status" value="1"/>
</dbReference>
<evidence type="ECO:0000256" key="13">
    <source>
        <dbReference type="ARBA" id="ARBA00048679"/>
    </source>
</evidence>
<evidence type="ECO:0000256" key="3">
    <source>
        <dbReference type="ARBA" id="ARBA00012513"/>
    </source>
</evidence>
<evidence type="ECO:0000256" key="11">
    <source>
        <dbReference type="ARBA" id="ARBA00022902"/>
    </source>
</evidence>
<dbReference type="InterPro" id="IPR000719">
    <property type="entry name" value="Prot_kinase_dom"/>
</dbReference>
<dbReference type="Pfam" id="PF00069">
    <property type="entry name" value="Pkinase"/>
    <property type="match status" value="1"/>
</dbReference>
<dbReference type="GO" id="GO:0046872">
    <property type="term" value="F:metal ion binding"/>
    <property type="evidence" value="ECO:0007669"/>
    <property type="project" value="UniProtKB-KW"/>
</dbReference>
<feature type="compositionally biased region" description="Polar residues" evidence="15">
    <location>
        <begin position="675"/>
        <end position="696"/>
    </location>
</feature>
<evidence type="ECO:0000256" key="15">
    <source>
        <dbReference type="SAM" id="MobiDB-lite"/>
    </source>
</evidence>
<feature type="domain" description="Protein kinase" evidence="16">
    <location>
        <begin position="204"/>
        <end position="455"/>
    </location>
</feature>
<evidence type="ECO:0000256" key="10">
    <source>
        <dbReference type="ARBA" id="ARBA00022842"/>
    </source>
</evidence>
<evidence type="ECO:0000256" key="1">
    <source>
        <dbReference type="ARBA" id="ARBA00001946"/>
    </source>
</evidence>
<evidence type="ECO:0000256" key="8">
    <source>
        <dbReference type="ARBA" id="ARBA00022777"/>
    </source>
</evidence>
<dbReference type="Pfam" id="PF21115">
    <property type="entry name" value="UBA_BRSK"/>
    <property type="match status" value="1"/>
</dbReference>
<reference evidence="18" key="1">
    <citation type="submission" date="2016-05" db="UniProtKB">
        <authorList>
            <consortium name="WormBaseParasite"/>
        </authorList>
    </citation>
    <scope>IDENTIFICATION</scope>
</reference>
<keyword evidence="8" id="KW-0418">Kinase</keyword>
<keyword evidence="6" id="KW-0479">Metal-binding</keyword>
<keyword evidence="17" id="KW-1185">Reference proteome</keyword>
<dbReference type="Proteomes" id="UP000036681">
    <property type="component" value="Unplaced"/>
</dbReference>
<feature type="compositionally biased region" description="Low complexity" evidence="15">
    <location>
        <begin position="917"/>
        <end position="928"/>
    </location>
</feature>
<dbReference type="EC" id="2.7.11.1" evidence="3"/>
<dbReference type="PROSITE" id="PS00108">
    <property type="entry name" value="PROTEIN_KINASE_ST"/>
    <property type="match status" value="1"/>
</dbReference>
<comment type="catalytic activity">
    <reaction evidence="13">
        <text>L-seryl-[protein] + ATP = O-phospho-L-seryl-[protein] + ADP + H(+)</text>
        <dbReference type="Rhea" id="RHEA:17989"/>
        <dbReference type="Rhea" id="RHEA-COMP:9863"/>
        <dbReference type="Rhea" id="RHEA-COMP:11604"/>
        <dbReference type="ChEBI" id="CHEBI:15378"/>
        <dbReference type="ChEBI" id="CHEBI:29999"/>
        <dbReference type="ChEBI" id="CHEBI:30616"/>
        <dbReference type="ChEBI" id="CHEBI:83421"/>
        <dbReference type="ChEBI" id="CHEBI:456216"/>
        <dbReference type="EC" id="2.7.11.1"/>
    </reaction>
</comment>
<protein>
    <recommendedName>
        <fullName evidence="3">non-specific serine/threonine protein kinase</fullName>
        <ecNumber evidence="3">2.7.11.1</ecNumber>
    </recommendedName>
</protein>
<evidence type="ECO:0000313" key="17">
    <source>
        <dbReference type="Proteomes" id="UP000036681"/>
    </source>
</evidence>
<keyword evidence="11" id="KW-0524">Neurogenesis</keyword>
<comment type="similarity">
    <text evidence="2">Belongs to the protein kinase superfamily. CAMK Ser/Thr protein kinase family. SNF1 subfamily.</text>
</comment>
<keyword evidence="10" id="KW-0460">Magnesium</keyword>
<dbReference type="CDD" id="cd14081">
    <property type="entry name" value="STKc_BRSK1_2"/>
    <property type="match status" value="1"/>
</dbReference>
<feature type="compositionally biased region" description="Low complexity" evidence="15">
    <location>
        <begin position="1019"/>
        <end position="1040"/>
    </location>
</feature>
<dbReference type="WBParaSite" id="ALUE_0000542601-mRNA-1">
    <property type="protein sequence ID" value="ALUE_0000542601-mRNA-1"/>
    <property type="gene ID" value="ALUE_0000542601"/>
</dbReference>
<evidence type="ECO:0000313" key="18">
    <source>
        <dbReference type="WBParaSite" id="ALUE_0000542601-mRNA-1"/>
    </source>
</evidence>
<evidence type="ECO:0000256" key="6">
    <source>
        <dbReference type="ARBA" id="ARBA00022723"/>
    </source>
</evidence>
<keyword evidence="5" id="KW-0808">Transferase</keyword>
<feature type="region of interest" description="Disordered" evidence="15">
    <location>
        <begin position="1019"/>
        <end position="1042"/>
    </location>
</feature>
<feature type="compositionally biased region" description="Polar residues" evidence="15">
    <location>
        <begin position="129"/>
        <end position="141"/>
    </location>
</feature>
<keyword evidence="4" id="KW-0723">Serine/threonine-protein kinase</keyword>
<dbReference type="PANTHER" id="PTHR24346:SF36">
    <property type="entry name" value="SERINE_THREONINE-PROTEIN KINASE BRSK1 ISOFORM X1-RELATED"/>
    <property type="match status" value="1"/>
</dbReference>
<dbReference type="GO" id="GO:0007399">
    <property type="term" value="P:nervous system development"/>
    <property type="evidence" value="ECO:0007669"/>
    <property type="project" value="UniProtKB-KW"/>
</dbReference>
<dbReference type="GO" id="GO:0005524">
    <property type="term" value="F:ATP binding"/>
    <property type="evidence" value="ECO:0007669"/>
    <property type="project" value="UniProtKB-UniRule"/>
</dbReference>
<dbReference type="CDD" id="cd14340">
    <property type="entry name" value="UBA_BRSK"/>
    <property type="match status" value="1"/>
</dbReference>
<dbReference type="PROSITE" id="PS50011">
    <property type="entry name" value="PROTEIN_KINASE_DOM"/>
    <property type="match status" value="1"/>
</dbReference>
<dbReference type="GO" id="GO:0035556">
    <property type="term" value="P:intracellular signal transduction"/>
    <property type="evidence" value="ECO:0007669"/>
    <property type="project" value="TreeGrafter"/>
</dbReference>
<evidence type="ECO:0000256" key="12">
    <source>
        <dbReference type="ARBA" id="ARBA00047899"/>
    </source>
</evidence>
<feature type="compositionally biased region" description="Low complexity" evidence="15">
    <location>
        <begin position="589"/>
        <end position="601"/>
    </location>
</feature>
<evidence type="ECO:0000256" key="9">
    <source>
        <dbReference type="ARBA" id="ARBA00022840"/>
    </source>
</evidence>
<feature type="region of interest" description="Disordered" evidence="15">
    <location>
        <begin position="917"/>
        <end position="959"/>
    </location>
</feature>
<feature type="compositionally biased region" description="Polar residues" evidence="15">
    <location>
        <begin position="622"/>
        <end position="632"/>
    </location>
</feature>
<dbReference type="InterPro" id="IPR011009">
    <property type="entry name" value="Kinase-like_dom_sf"/>
</dbReference>
<evidence type="ECO:0000256" key="4">
    <source>
        <dbReference type="ARBA" id="ARBA00022527"/>
    </source>
</evidence>
<dbReference type="InterPro" id="IPR008271">
    <property type="entry name" value="Ser/Thr_kinase_AS"/>
</dbReference>
<feature type="region of interest" description="Disordered" evidence="15">
    <location>
        <begin position="622"/>
        <end position="643"/>
    </location>
</feature>
<organism evidence="17 18">
    <name type="scientific">Ascaris lumbricoides</name>
    <name type="common">Giant roundworm</name>
    <dbReference type="NCBI Taxonomy" id="6252"/>
    <lineage>
        <taxon>Eukaryota</taxon>
        <taxon>Metazoa</taxon>
        <taxon>Ecdysozoa</taxon>
        <taxon>Nematoda</taxon>
        <taxon>Chromadorea</taxon>
        <taxon>Rhabditida</taxon>
        <taxon>Spirurina</taxon>
        <taxon>Ascaridomorpha</taxon>
        <taxon>Ascaridoidea</taxon>
        <taxon>Ascarididae</taxon>
        <taxon>Ascaris</taxon>
    </lineage>
</organism>
<evidence type="ECO:0000256" key="7">
    <source>
        <dbReference type="ARBA" id="ARBA00022741"/>
    </source>
</evidence>
<proteinExistence type="inferred from homology"/>
<accession>A0A0M3HSH8</accession>
<feature type="region of interest" description="Disordered" evidence="15">
    <location>
        <begin position="19"/>
        <end position="43"/>
    </location>
</feature>
<feature type="binding site" evidence="14">
    <location>
        <position position="233"/>
    </location>
    <ligand>
        <name>ATP</name>
        <dbReference type="ChEBI" id="CHEBI:30616"/>
    </ligand>
</feature>
<dbReference type="GO" id="GO:0005737">
    <property type="term" value="C:cytoplasm"/>
    <property type="evidence" value="ECO:0007669"/>
    <property type="project" value="TreeGrafter"/>
</dbReference>
<comment type="cofactor">
    <cofactor evidence="1">
        <name>Mg(2+)</name>
        <dbReference type="ChEBI" id="CHEBI:18420"/>
    </cofactor>
</comment>
<evidence type="ECO:0000256" key="5">
    <source>
        <dbReference type="ARBA" id="ARBA00022679"/>
    </source>
</evidence>
<keyword evidence="9 14" id="KW-0067">ATP-binding</keyword>
<dbReference type="InterPro" id="IPR048622">
    <property type="entry name" value="BRSK1_2-like_UBA"/>
</dbReference>
<dbReference type="AlphaFoldDB" id="A0A0M3HSH8"/>
<feature type="region of interest" description="Disordered" evidence="15">
    <location>
        <begin position="532"/>
        <end position="608"/>
    </location>
</feature>
<dbReference type="FunFam" id="3.30.200.20:FF:000003">
    <property type="entry name" value="Non-specific serine/threonine protein kinase"/>
    <property type="match status" value="1"/>
</dbReference>
<evidence type="ECO:0000256" key="14">
    <source>
        <dbReference type="PROSITE-ProRule" id="PRU10141"/>
    </source>
</evidence>
<keyword evidence="7 14" id="KW-0547">Nucleotide-binding</keyword>
<feature type="compositionally biased region" description="Basic and acidic residues" evidence="15">
    <location>
        <begin position="549"/>
        <end position="559"/>
    </location>
</feature>
<dbReference type="PANTHER" id="PTHR24346">
    <property type="entry name" value="MAP/MICROTUBULE AFFINITY-REGULATING KINASE"/>
    <property type="match status" value="1"/>
</dbReference>
<evidence type="ECO:0000256" key="2">
    <source>
        <dbReference type="ARBA" id="ARBA00006234"/>
    </source>
</evidence>
<dbReference type="InterPro" id="IPR017441">
    <property type="entry name" value="Protein_kinase_ATP_BS"/>
</dbReference>
<comment type="catalytic activity">
    <reaction evidence="12">
        <text>L-threonyl-[protein] + ATP = O-phospho-L-threonyl-[protein] + ADP + H(+)</text>
        <dbReference type="Rhea" id="RHEA:46608"/>
        <dbReference type="Rhea" id="RHEA-COMP:11060"/>
        <dbReference type="Rhea" id="RHEA-COMP:11605"/>
        <dbReference type="ChEBI" id="CHEBI:15378"/>
        <dbReference type="ChEBI" id="CHEBI:30013"/>
        <dbReference type="ChEBI" id="CHEBI:30616"/>
        <dbReference type="ChEBI" id="CHEBI:61977"/>
        <dbReference type="ChEBI" id="CHEBI:456216"/>
        <dbReference type="EC" id="2.7.11.1"/>
    </reaction>
</comment>
<sequence length="1096" mass="120907">MDAERHGWESVLRKFHKENEHKKSTWKVSNATSIDEDKRESNFGELAERKPGAQTGTLPAALLMFDVIKEVLGEINNKLNAVNDELNARMSSGAQNKWGSLDGVREKARKEHTRETLAARVHLKGGGQRASQGRIIQQNNGGLEVRQQEKDGDKKKGRRQELPKQSSGRYLQRVIPQDMSAVGNGNAASAALNSAHQAQYCGPYKLEKTLGKGQTGLVKTGTHCITGRKVAIKIVNKEKLSESVLQKVEREIAIMKLIEHPHVLHLYDVYENKKYLYLLLEHVSGGELFDYLVRKGRLMAKEARKFFRQIISALDFCHAHNICHRDLKPENLLLDERNNIKVADFGMASLQVEGSMLETSCGSPHYACPEVIRGEKYDGRKADVWSCGVILYALLVGALPFDDDNLRNLLEKVKKGVFHIPHFVPADCQNLLRSMIEVDPQKRYSLADVFRHPWVAGNSKTEPELELPMAQVVQTHIIPSEENIDPDVFRHMTNLGCFKDKEKLVRELLSPRHNTEKMVYFLLLDRKRRRPAHEDETEVVLRGANHTLDPPRKRLDSARPTRYPVGSISEGSPINPRKTYGRYSRGRHSSLGGSPNGSPRSSPREPFASANASANALLATARQANSTGVSQATDDRSRSGARANNYHYYTQPVDAETLAAAAKHVRTTREHHKQGSQGSSHRIQAPPNQIADSVINSPGMGSAASSASSLIVGNVSTIGGSSGPWRSKLSNIKNSFLGTPRFHRRKLSSGSGCGESDSEDSQMIDTSDLVKKSWFGSLTSSMSVERDDTHCVPVQGKSLNGIKAELIRAFLTIHELSHSVVGQNSFRVEYKRGPTVGGSVFSRGVKMQVDIVVSPHAAMSAGEAPMYVVQFTLLAGPVRRFRRLVDHLSAILHSSHQRADRAQQAALMVRPRRLSDSSVSSACSDSDSNAGTTTLPHVRSQTDRVETSPGIEPYTLRSSGDVRHLAQPIASSLRNNVRGKPTAEAFLFRLAYFHSPVPQRRNTSGALLDSGSSSRVISTSSVIRKTSASSSSEHSHSTQSMTVCEATAGDERSLPSLCKESRSQPGTPKQSLIFAPTSVVSNQRFSHIPVLKTDRF</sequence>
<dbReference type="FunFam" id="1.10.510.10:FF:000064">
    <property type="entry name" value="BR serine/threonine-protein kinase 2"/>
    <property type="match status" value="1"/>
</dbReference>
<feature type="region of interest" description="Disordered" evidence="15">
    <location>
        <begin position="123"/>
        <end position="168"/>
    </location>
</feature>
<feature type="region of interest" description="Disordered" evidence="15">
    <location>
        <begin position="662"/>
        <end position="699"/>
    </location>
</feature>
<evidence type="ECO:0000259" key="16">
    <source>
        <dbReference type="PROSITE" id="PS50011"/>
    </source>
</evidence>
<name>A0A0M3HSH8_ASCLU</name>
<feature type="compositionally biased region" description="Basic residues" evidence="15">
    <location>
        <begin position="663"/>
        <end position="674"/>
    </location>
</feature>
<dbReference type="Pfam" id="PF21122">
    <property type="entry name" value="KA1_BRSK"/>
    <property type="match status" value="1"/>
</dbReference>
<dbReference type="SUPFAM" id="SSF56112">
    <property type="entry name" value="Protein kinase-like (PK-like)"/>
    <property type="match status" value="1"/>
</dbReference>
<dbReference type="PROSITE" id="PS00107">
    <property type="entry name" value="PROTEIN_KINASE_ATP"/>
    <property type="match status" value="1"/>
</dbReference>